<sequence length="159" mass="16592">MAGSASLFIRTSGNWSSGSARASAIDFIQSSEFSNHRARMPMGLKTFSKCLRLRIGVSSLAVASSLIAKSDNNLPGATSSSLANSFRTCHNCLTTANCDRFLILCIPDVLRHGSTRGGDGGAEMIAAKSSSAQLHLLAARKSSSTLFRSSINSSTSSAA</sequence>
<name>A0A6J5ZDG3_9ZZZZ</name>
<evidence type="ECO:0000313" key="1">
    <source>
        <dbReference type="EMBL" id="CAB4340591.1"/>
    </source>
</evidence>
<proteinExistence type="predicted"/>
<reference evidence="1" key="1">
    <citation type="submission" date="2020-05" db="EMBL/GenBank/DDBJ databases">
        <authorList>
            <person name="Chiriac C."/>
            <person name="Salcher M."/>
            <person name="Ghai R."/>
            <person name="Kavagutti S V."/>
        </authorList>
    </citation>
    <scope>NUCLEOTIDE SEQUENCE</scope>
</reference>
<dbReference type="AlphaFoldDB" id="A0A6J5ZDG3"/>
<accession>A0A6J5ZDG3</accession>
<gene>
    <name evidence="1" type="ORF">UFOPK3820_00925</name>
</gene>
<dbReference type="EMBL" id="CAESAB010000038">
    <property type="protein sequence ID" value="CAB4340591.1"/>
    <property type="molecule type" value="Genomic_DNA"/>
</dbReference>
<protein>
    <submittedName>
        <fullName evidence="1">Unannotated protein</fullName>
    </submittedName>
</protein>
<organism evidence="1">
    <name type="scientific">freshwater metagenome</name>
    <dbReference type="NCBI Taxonomy" id="449393"/>
    <lineage>
        <taxon>unclassified sequences</taxon>
        <taxon>metagenomes</taxon>
        <taxon>ecological metagenomes</taxon>
    </lineage>
</organism>